<dbReference type="OrthoDB" id="9801052at2"/>
<evidence type="ECO:0000256" key="3">
    <source>
        <dbReference type="ARBA" id="ARBA00022576"/>
    </source>
</evidence>
<evidence type="ECO:0000313" key="7">
    <source>
        <dbReference type="EMBL" id="RDE19521.1"/>
    </source>
</evidence>
<keyword evidence="4 7" id="KW-0808">Transferase</keyword>
<dbReference type="InterPro" id="IPR005814">
    <property type="entry name" value="Aminotrans_3"/>
</dbReference>
<dbReference type="PANTHER" id="PTHR43094:SF1">
    <property type="entry name" value="AMINOTRANSFERASE CLASS-III"/>
    <property type="match status" value="1"/>
</dbReference>
<dbReference type="RefSeq" id="WP_114695866.1">
    <property type="nucleotide sequence ID" value="NZ_QQOH01000003.1"/>
</dbReference>
<dbReference type="Pfam" id="PF00202">
    <property type="entry name" value="Aminotran_3"/>
    <property type="match status" value="1"/>
</dbReference>
<dbReference type="PROSITE" id="PS00600">
    <property type="entry name" value="AA_TRANSFER_CLASS_3"/>
    <property type="match status" value="1"/>
</dbReference>
<comment type="similarity">
    <text evidence="2 6">Belongs to the class-III pyridoxal-phosphate-dependent aminotransferase family.</text>
</comment>
<dbReference type="InterPro" id="IPR015422">
    <property type="entry name" value="PyrdxlP-dep_Trfase_small"/>
</dbReference>
<dbReference type="InterPro" id="IPR049704">
    <property type="entry name" value="Aminotrans_3_PPA_site"/>
</dbReference>
<dbReference type="AlphaFoldDB" id="A0A369WDW9"/>
<evidence type="ECO:0000256" key="6">
    <source>
        <dbReference type="RuleBase" id="RU003560"/>
    </source>
</evidence>
<proteinExistence type="inferred from homology"/>
<gene>
    <name evidence="7" type="ORF">DV711_11565</name>
</gene>
<keyword evidence="8" id="KW-1185">Reference proteome</keyword>
<dbReference type="GO" id="GO:0008483">
    <property type="term" value="F:transaminase activity"/>
    <property type="evidence" value="ECO:0007669"/>
    <property type="project" value="UniProtKB-KW"/>
</dbReference>
<comment type="caution">
    <text evidence="7">The sequence shown here is derived from an EMBL/GenBank/DDBJ whole genome shotgun (WGS) entry which is preliminary data.</text>
</comment>
<dbReference type="SUPFAM" id="SSF53383">
    <property type="entry name" value="PLP-dependent transferases"/>
    <property type="match status" value="1"/>
</dbReference>
<keyword evidence="3 7" id="KW-0032">Aminotransferase</keyword>
<dbReference type="Gene3D" id="3.40.640.10">
    <property type="entry name" value="Type I PLP-dependent aspartate aminotransferase-like (Major domain)"/>
    <property type="match status" value="1"/>
</dbReference>
<dbReference type="NCBIfam" id="NF005685">
    <property type="entry name" value="PRK07483.1"/>
    <property type="match status" value="1"/>
</dbReference>
<keyword evidence="5 6" id="KW-0663">Pyridoxal phosphate</keyword>
<reference evidence="7 8" key="1">
    <citation type="submission" date="2018-07" db="EMBL/GenBank/DDBJ databases">
        <title>Motiliproteus coralliicola sp. nov., a bacterium isolated from Coral.</title>
        <authorList>
            <person name="Wang G."/>
        </authorList>
    </citation>
    <scope>NUCLEOTIDE SEQUENCE [LARGE SCALE GENOMIC DNA]</scope>
    <source>
        <strain evidence="7 8">C34</strain>
    </source>
</reference>
<dbReference type="InterPro" id="IPR015421">
    <property type="entry name" value="PyrdxlP-dep_Trfase_major"/>
</dbReference>
<dbReference type="GO" id="GO:0030170">
    <property type="term" value="F:pyridoxal phosphate binding"/>
    <property type="evidence" value="ECO:0007669"/>
    <property type="project" value="InterPro"/>
</dbReference>
<dbReference type="Gene3D" id="3.90.1150.10">
    <property type="entry name" value="Aspartate Aminotransferase, domain 1"/>
    <property type="match status" value="1"/>
</dbReference>
<evidence type="ECO:0000313" key="8">
    <source>
        <dbReference type="Proteomes" id="UP000253769"/>
    </source>
</evidence>
<evidence type="ECO:0000256" key="5">
    <source>
        <dbReference type="ARBA" id="ARBA00022898"/>
    </source>
</evidence>
<name>A0A369WDW9_9GAMM</name>
<dbReference type="PANTHER" id="PTHR43094">
    <property type="entry name" value="AMINOTRANSFERASE"/>
    <property type="match status" value="1"/>
</dbReference>
<organism evidence="7 8">
    <name type="scientific">Motiliproteus coralliicola</name>
    <dbReference type="NCBI Taxonomy" id="2283196"/>
    <lineage>
        <taxon>Bacteria</taxon>
        <taxon>Pseudomonadati</taxon>
        <taxon>Pseudomonadota</taxon>
        <taxon>Gammaproteobacteria</taxon>
        <taxon>Oceanospirillales</taxon>
        <taxon>Oceanospirillaceae</taxon>
        <taxon>Motiliproteus</taxon>
    </lineage>
</organism>
<dbReference type="FunFam" id="3.40.640.10:FF:000014">
    <property type="entry name" value="Adenosylmethionine-8-amino-7-oxononanoate aminotransferase, probable"/>
    <property type="match status" value="1"/>
</dbReference>
<evidence type="ECO:0000256" key="4">
    <source>
        <dbReference type="ARBA" id="ARBA00022679"/>
    </source>
</evidence>
<sequence length="447" mass="48519">MSQVFHRHCHTPLRTAVRGEGVYLFDQHNNAYLDACGGAAVSCLGHNHPGVRQAINTQVEQLAYAHSGFFTSEACEQLAEQLAAKAPGDLNHVYLVSGGSEAVESALKLARQYFVEIDQPQRVHFISRRQSYHGNTLGALGVGGNLWRRAPFDPILTSAEHIAACYAYRDKHAGETDYQYGQRVANELEQKLLELGPENVAAFIAEPVVGATAGAVPAVEGYFTRIREICDQYGLLLILDEVMCGIGRTGTLFAQEQEQIQADIVTVAKGLGAGYQPIGAMIASSRLYNAVANGSGFFQHGHTYMGHATASAAALAVLQAFEQDQLLAQVRRQGQGLAERLNQRFASHPRIGDIRGRGLFMGLELVQDRDSKLPFAPHTALAARIKQTAMDNGLMCYPMGGTIDGVQGHHVLLAPPYIISDNQLDELVDKLSLSLNQVFHSMAKEAA</sequence>
<dbReference type="Proteomes" id="UP000253769">
    <property type="component" value="Unassembled WGS sequence"/>
</dbReference>
<dbReference type="EMBL" id="QQOH01000003">
    <property type="protein sequence ID" value="RDE19521.1"/>
    <property type="molecule type" value="Genomic_DNA"/>
</dbReference>
<dbReference type="GO" id="GO:0005829">
    <property type="term" value="C:cytosol"/>
    <property type="evidence" value="ECO:0007669"/>
    <property type="project" value="TreeGrafter"/>
</dbReference>
<dbReference type="CDD" id="cd00610">
    <property type="entry name" value="OAT_like"/>
    <property type="match status" value="1"/>
</dbReference>
<evidence type="ECO:0000256" key="2">
    <source>
        <dbReference type="ARBA" id="ARBA00008954"/>
    </source>
</evidence>
<accession>A0A369WDW9</accession>
<comment type="cofactor">
    <cofactor evidence="1">
        <name>pyridoxal 5'-phosphate</name>
        <dbReference type="ChEBI" id="CHEBI:597326"/>
    </cofactor>
</comment>
<protein>
    <submittedName>
        <fullName evidence="7">Aspartate aminotransferase family protein</fullName>
    </submittedName>
</protein>
<evidence type="ECO:0000256" key="1">
    <source>
        <dbReference type="ARBA" id="ARBA00001933"/>
    </source>
</evidence>
<dbReference type="InterPro" id="IPR015424">
    <property type="entry name" value="PyrdxlP-dep_Trfase"/>
</dbReference>